<evidence type="ECO:0000256" key="7">
    <source>
        <dbReference type="ARBA" id="ARBA00023136"/>
    </source>
</evidence>
<evidence type="ECO:0000256" key="8">
    <source>
        <dbReference type="SAM" id="Phobius"/>
    </source>
</evidence>
<evidence type="ECO:0000256" key="4">
    <source>
        <dbReference type="ARBA" id="ARBA00022692"/>
    </source>
</evidence>
<reference evidence="10 12" key="2">
    <citation type="submission" date="2023-08" db="EMBL/GenBank/DDBJ databases">
        <title>Whole genome sequencing of Staphylococcus coagulans NN-2474.</title>
        <authorList>
            <person name="Kropotov V.S."/>
            <person name="Boriskina E.V."/>
            <person name="Gordinskaya N.A."/>
            <person name="Shkurkina I.S."/>
            <person name="Kryazhev D.V."/>
            <person name="Alekseeva A.E."/>
            <person name="Makhova M.A."/>
        </authorList>
    </citation>
    <scope>NUCLEOTIDE SEQUENCE [LARGE SCALE GENOMIC DNA]</scope>
    <source>
        <strain evidence="10 12">NN-2474</strain>
    </source>
</reference>
<name>A0A9X0P8W6_9STAP</name>
<accession>A0A9X0P8W6</accession>
<gene>
    <name evidence="9" type="primary">mreD</name>
    <name evidence="9" type="ORF">HR081_00455</name>
    <name evidence="10" type="ORF">RCO12_01520</name>
</gene>
<proteinExistence type="inferred from homology"/>
<dbReference type="NCBIfam" id="TIGR03426">
    <property type="entry name" value="shape_MreD"/>
    <property type="match status" value="1"/>
</dbReference>
<organism evidence="9 11">
    <name type="scientific">Staphylococcus coagulans</name>
    <dbReference type="NCBI Taxonomy" id="74706"/>
    <lineage>
        <taxon>Bacteria</taxon>
        <taxon>Bacillati</taxon>
        <taxon>Bacillota</taxon>
        <taxon>Bacilli</taxon>
        <taxon>Bacillales</taxon>
        <taxon>Staphylococcaceae</taxon>
        <taxon>Staphylococcus</taxon>
    </lineage>
</organism>
<dbReference type="Pfam" id="PF04093">
    <property type="entry name" value="MreD"/>
    <property type="match status" value="1"/>
</dbReference>
<evidence type="ECO:0000313" key="11">
    <source>
        <dbReference type="Proteomes" id="UP000524893"/>
    </source>
</evidence>
<dbReference type="GeneID" id="72414218"/>
<dbReference type="GO" id="GO:0005886">
    <property type="term" value="C:plasma membrane"/>
    <property type="evidence" value="ECO:0007669"/>
    <property type="project" value="UniProtKB-SubCell"/>
</dbReference>
<feature type="transmembrane region" description="Helical" evidence="8">
    <location>
        <begin position="70"/>
        <end position="89"/>
    </location>
</feature>
<dbReference type="InterPro" id="IPR007227">
    <property type="entry name" value="Cell_shape_determining_MreD"/>
</dbReference>
<evidence type="ECO:0000313" key="10">
    <source>
        <dbReference type="EMBL" id="MDR5602105.1"/>
    </source>
</evidence>
<feature type="transmembrane region" description="Helical" evidence="8">
    <location>
        <begin position="6"/>
        <end position="24"/>
    </location>
</feature>
<evidence type="ECO:0000313" key="12">
    <source>
        <dbReference type="Proteomes" id="UP001255050"/>
    </source>
</evidence>
<sequence length="171" mass="19825">MKSIYYVLIGLLMFYLDTLLTFLSPITIGHFSFILVPHLSFLFLMIIAIYKNTSTALILGVLLGIMQDLYFGQVYGVYLFGYIVSILIADKFLKVFFRDHTMLYGMILLGVIFLEIFVMVIYSLLGLIDLNMFGFLVFRILPTLILNSLLLIFMYFIFNRFINQLSTIDTK</sequence>
<keyword evidence="4 8" id="KW-0812">Transmembrane</keyword>
<keyword evidence="12" id="KW-1185">Reference proteome</keyword>
<comment type="caution">
    <text evidence="9">The sequence shown here is derived from an EMBL/GenBank/DDBJ whole genome shotgun (WGS) entry which is preliminary data.</text>
</comment>
<comment type="similarity">
    <text evidence="2">Belongs to the MreD family.</text>
</comment>
<evidence type="ECO:0000313" key="9">
    <source>
        <dbReference type="EMBL" id="MBA8775391.1"/>
    </source>
</evidence>
<keyword evidence="6 8" id="KW-1133">Transmembrane helix</keyword>
<evidence type="ECO:0000256" key="1">
    <source>
        <dbReference type="ARBA" id="ARBA00004651"/>
    </source>
</evidence>
<keyword evidence="5" id="KW-0133">Cell shape</keyword>
<comment type="subcellular location">
    <subcellularLocation>
        <location evidence="1">Cell membrane</location>
        <topology evidence="1">Multi-pass membrane protein</topology>
    </subcellularLocation>
</comment>
<dbReference type="GO" id="GO:0008360">
    <property type="term" value="P:regulation of cell shape"/>
    <property type="evidence" value="ECO:0007669"/>
    <property type="project" value="UniProtKB-KW"/>
</dbReference>
<protein>
    <submittedName>
        <fullName evidence="9">Rod shape-determining protein MreD</fullName>
    </submittedName>
</protein>
<feature type="transmembrane region" description="Helical" evidence="8">
    <location>
        <begin position="101"/>
        <end position="124"/>
    </location>
</feature>
<evidence type="ECO:0000256" key="5">
    <source>
        <dbReference type="ARBA" id="ARBA00022960"/>
    </source>
</evidence>
<feature type="transmembrane region" description="Helical" evidence="8">
    <location>
        <begin position="136"/>
        <end position="158"/>
    </location>
</feature>
<dbReference type="EMBL" id="JABTCN010000001">
    <property type="protein sequence ID" value="MBA8775391.1"/>
    <property type="molecule type" value="Genomic_DNA"/>
</dbReference>
<evidence type="ECO:0000256" key="2">
    <source>
        <dbReference type="ARBA" id="ARBA00007776"/>
    </source>
</evidence>
<keyword evidence="7 8" id="KW-0472">Membrane</keyword>
<dbReference type="RefSeq" id="WP_050330729.1">
    <property type="nucleotide sequence ID" value="NZ_CP092965.1"/>
</dbReference>
<reference evidence="9 11" key="1">
    <citation type="journal article" date="2020" name="Access Microbiol">
        <title>Isolation and genome sequencing of Staphylococcus schleiferi subspecies coagulans from Antarctic seals.</title>
        <authorList>
            <person name="Foster G."/>
            <person name="Robb A."/>
            <person name="Paterson G.K."/>
        </authorList>
    </citation>
    <scope>NUCLEOTIDE SEQUENCE [LARGE SCALE GENOMIC DNA]</scope>
    <source>
        <strain evidence="9 11">M615/02/4</strain>
    </source>
</reference>
<keyword evidence="3" id="KW-1003">Cell membrane</keyword>
<dbReference type="Proteomes" id="UP001255050">
    <property type="component" value="Unassembled WGS sequence"/>
</dbReference>
<evidence type="ECO:0000256" key="3">
    <source>
        <dbReference type="ARBA" id="ARBA00022475"/>
    </source>
</evidence>
<dbReference type="EMBL" id="JAVJGV010000004">
    <property type="protein sequence ID" value="MDR5602105.1"/>
    <property type="molecule type" value="Genomic_DNA"/>
</dbReference>
<dbReference type="Proteomes" id="UP000524893">
    <property type="component" value="Unassembled WGS sequence"/>
</dbReference>
<evidence type="ECO:0000256" key="6">
    <source>
        <dbReference type="ARBA" id="ARBA00022989"/>
    </source>
</evidence>
<dbReference type="AlphaFoldDB" id="A0A9X0P8W6"/>